<sequence length="1006" mass="112996">MKKRFIGLMLLLLGGGTSVVAQHRPIDMPHFVSKMGDSWDAYHRHNTLYASYKVQKPFSWIDSYMPMLEHEKELILALSSAKSGALSAEQMLLYFIEKHPQSASALYAKAALGEYYFSQENYRSAAYWLDLLDRDFLPEDLSERMSYYLAYSLMKDRREDLALNIFAPLVYSKKYSKESSFYAGYIAFQKRDYPAAFKYFRPIENDSFYGLYVGAYEGEMLLEQGKYSDALPLAERTMKKTGDREAVASAYRVAGLSAAQLSLSRKALEYLSSYVAMTDAPGRLELLTLGQEQYRLELYSEAMQHFRKVADGTNDYMSQLALYYKGLSALSSGKLQDAYNAFVNSSQIEVYLPLVQAAEYNAGMILYNEHPGEIGVGTEALGKFVSKHPLSEYSDKAVSYLVDAYGRTSDHVGAIKEIDKITPLPKELVKLRQKITLSKANTLLGTGNVIAAKKEYDDIITSNGDAESVAEAYLWKGELLHREGNYNDAIRSIQTYIQMVPKGQAVNPIAYYNLGYSFFNLERWGEAQEAFRNYLSLTGTTPEADHTNAYNRLGDIAVMQREYDAAFSAYTTAMTRGGKDADYAVLKRAHIMGLRKNYQGKASELESLVVKYPNSPYIQEALYEKGRALTFIENNTGARTEFSKVFNGYPDSDFAPKAGVQLALSFFNDNDLNRAADIYAEVIRRYPNSGEAKSALQDLKSISVRLDRVDEYSRLAQLVDQSTGSKNSDETESLTFLAAERLISQGKQKEALEAMRRYVERYPNGSFRDQAEYHQAYILYKERRYSEALPILIALERRNNTAIQGDVLKMLAQTYEQSGNYDASISTYVQLARRSAQNKQGVESALFAALAVAEKGGEVDMLRSLAKEIESGRFKAYAASAPILNYVAKKILENGEYQEVLNLTSAAMKLDASKQTLSVSQVLEAEAQYGLGRIAVAKKSAEAYLEKGYNDSYWISRAFILLSDIAVKQGDKNLALEYLKGVKSNYKPTGKDDILSKVESRLSSLK</sequence>
<dbReference type="SMART" id="SM00028">
    <property type="entry name" value="TPR"/>
    <property type="match status" value="6"/>
</dbReference>
<dbReference type="PROSITE" id="PS50005">
    <property type="entry name" value="TPR"/>
    <property type="match status" value="2"/>
</dbReference>
<keyword evidence="2" id="KW-0732">Signal</keyword>
<accession>A0ABR4XNG7</accession>
<dbReference type="RefSeq" id="WP_036788914.1">
    <property type="nucleotide sequence ID" value="NZ_JQZV01000003.1"/>
</dbReference>
<organism evidence="3 4">
    <name type="scientific">Porphyromonas canoris</name>
    <dbReference type="NCBI Taxonomy" id="36875"/>
    <lineage>
        <taxon>Bacteria</taxon>
        <taxon>Pseudomonadati</taxon>
        <taxon>Bacteroidota</taxon>
        <taxon>Bacteroidia</taxon>
        <taxon>Bacteroidales</taxon>
        <taxon>Porphyromonadaceae</taxon>
        <taxon>Porphyromonas</taxon>
    </lineage>
</organism>
<dbReference type="Gene3D" id="1.25.40.10">
    <property type="entry name" value="Tetratricopeptide repeat domain"/>
    <property type="match status" value="4"/>
</dbReference>
<feature type="signal peptide" evidence="2">
    <location>
        <begin position="1"/>
        <end position="21"/>
    </location>
</feature>
<keyword evidence="1" id="KW-0802">TPR repeat</keyword>
<dbReference type="PANTHER" id="PTHR10098">
    <property type="entry name" value="RAPSYN-RELATED"/>
    <property type="match status" value="1"/>
</dbReference>
<feature type="chain" id="PRO_5045163627" description="Tetratricopeptide repeat-containing protein" evidence="2">
    <location>
        <begin position="22"/>
        <end position="1006"/>
    </location>
</feature>
<evidence type="ECO:0000256" key="1">
    <source>
        <dbReference type="PROSITE-ProRule" id="PRU00339"/>
    </source>
</evidence>
<comment type="caution">
    <text evidence="3">The sequence shown here is derived from an EMBL/GenBank/DDBJ whole genome shotgun (WGS) entry which is preliminary data.</text>
</comment>
<reference evidence="3 4" key="1">
    <citation type="submission" date="2014-08" db="EMBL/GenBank/DDBJ databases">
        <title>Porphyromonas canoris strain:OH2762 Genome sequencing.</title>
        <authorList>
            <person name="Wallis C."/>
            <person name="Deusch O."/>
            <person name="O'Flynn C."/>
            <person name="Davis I."/>
            <person name="Jospin G."/>
            <person name="Darling A.E."/>
            <person name="Coil D.A."/>
            <person name="Alexiev A."/>
            <person name="Horsfall A."/>
            <person name="Kirkwood N."/>
            <person name="Harris S."/>
            <person name="Eisen J.A."/>
        </authorList>
    </citation>
    <scope>NUCLEOTIDE SEQUENCE [LARGE SCALE GENOMIC DNA]</scope>
    <source>
        <strain evidence="4">COT-108 OH2762</strain>
    </source>
</reference>
<protein>
    <recommendedName>
        <fullName evidence="5">Tetratricopeptide repeat-containing protein</fullName>
    </recommendedName>
</protein>
<proteinExistence type="predicted"/>
<gene>
    <name evidence="3" type="ORF">HQ43_02020</name>
</gene>
<keyword evidence="4" id="KW-1185">Reference proteome</keyword>
<feature type="repeat" description="TPR" evidence="1">
    <location>
        <begin position="508"/>
        <end position="541"/>
    </location>
</feature>
<dbReference type="Proteomes" id="UP000030101">
    <property type="component" value="Unassembled WGS sequence"/>
</dbReference>
<dbReference type="SUPFAM" id="SSF48452">
    <property type="entry name" value="TPR-like"/>
    <property type="match status" value="3"/>
</dbReference>
<dbReference type="Pfam" id="PF13174">
    <property type="entry name" value="TPR_6"/>
    <property type="match status" value="2"/>
</dbReference>
<dbReference type="InterPro" id="IPR019734">
    <property type="entry name" value="TPR_rpt"/>
</dbReference>
<dbReference type="Pfam" id="PF13432">
    <property type="entry name" value="TPR_16"/>
    <property type="match status" value="3"/>
</dbReference>
<evidence type="ECO:0000313" key="3">
    <source>
        <dbReference type="EMBL" id="KGN93433.1"/>
    </source>
</evidence>
<dbReference type="InterPro" id="IPR011990">
    <property type="entry name" value="TPR-like_helical_dom_sf"/>
</dbReference>
<evidence type="ECO:0000256" key="2">
    <source>
        <dbReference type="SAM" id="SignalP"/>
    </source>
</evidence>
<evidence type="ECO:0000313" key="4">
    <source>
        <dbReference type="Proteomes" id="UP000030101"/>
    </source>
</evidence>
<evidence type="ECO:0008006" key="5">
    <source>
        <dbReference type="Google" id="ProtNLM"/>
    </source>
</evidence>
<feature type="repeat" description="TPR" evidence="1">
    <location>
        <begin position="470"/>
        <end position="503"/>
    </location>
</feature>
<dbReference type="EMBL" id="JQZV01000003">
    <property type="protein sequence ID" value="KGN93433.1"/>
    <property type="molecule type" value="Genomic_DNA"/>
</dbReference>
<name>A0ABR4XNG7_9PORP</name>